<proteinExistence type="predicted"/>
<accession>A0AAV5VDE3</accession>
<feature type="non-terminal residue" evidence="1">
    <location>
        <position position="73"/>
    </location>
</feature>
<gene>
    <name evidence="2" type="ORF">PFISCL1PPCAC_28330</name>
    <name evidence="1" type="ORF">PFISCL1PPCAC_8595</name>
</gene>
<evidence type="ECO:0000313" key="3">
    <source>
        <dbReference type="Proteomes" id="UP001432322"/>
    </source>
</evidence>
<dbReference type="Proteomes" id="UP001432322">
    <property type="component" value="Unassembled WGS sequence"/>
</dbReference>
<organism evidence="1 3">
    <name type="scientific">Pristionchus fissidentatus</name>
    <dbReference type="NCBI Taxonomy" id="1538716"/>
    <lineage>
        <taxon>Eukaryota</taxon>
        <taxon>Metazoa</taxon>
        <taxon>Ecdysozoa</taxon>
        <taxon>Nematoda</taxon>
        <taxon>Chromadorea</taxon>
        <taxon>Rhabditida</taxon>
        <taxon>Rhabditina</taxon>
        <taxon>Diplogasteromorpha</taxon>
        <taxon>Diplogasteroidea</taxon>
        <taxon>Neodiplogasteridae</taxon>
        <taxon>Pristionchus</taxon>
    </lineage>
</organism>
<dbReference type="EMBL" id="BTSY01000003">
    <property type="protein sequence ID" value="GMT17298.1"/>
    <property type="molecule type" value="Genomic_DNA"/>
</dbReference>
<sequence length="73" mass="8566">LLPSTVRTAHFEVEVREHLRQTLGDVRKAEQHERDADHRVEDCHETTQNRLWTDVTLTNRSEDSNRVEQSTGE</sequence>
<comment type="caution">
    <text evidence="1">The sequence shown here is derived from an EMBL/GenBank/DDBJ whole genome shotgun (WGS) entry which is preliminary data.</text>
</comment>
<name>A0AAV5VDE3_9BILA</name>
<evidence type="ECO:0000313" key="2">
    <source>
        <dbReference type="EMBL" id="GMT37033.1"/>
    </source>
</evidence>
<protein>
    <submittedName>
        <fullName evidence="1">Uncharacterized protein</fullName>
    </submittedName>
</protein>
<dbReference type="EMBL" id="BTSY01000022">
    <property type="protein sequence ID" value="GMT37033.1"/>
    <property type="molecule type" value="Genomic_DNA"/>
</dbReference>
<dbReference type="AlphaFoldDB" id="A0AAV5VDE3"/>
<reference evidence="1" key="1">
    <citation type="submission" date="2023-10" db="EMBL/GenBank/DDBJ databases">
        <title>Genome assembly of Pristionchus species.</title>
        <authorList>
            <person name="Yoshida K."/>
            <person name="Sommer R.J."/>
        </authorList>
    </citation>
    <scope>NUCLEOTIDE SEQUENCE</scope>
    <source>
        <strain evidence="1">RS5133</strain>
    </source>
</reference>
<keyword evidence="3" id="KW-1185">Reference proteome</keyword>
<evidence type="ECO:0000313" key="1">
    <source>
        <dbReference type="EMBL" id="GMT17298.1"/>
    </source>
</evidence>
<feature type="non-terminal residue" evidence="1">
    <location>
        <position position="1"/>
    </location>
</feature>